<dbReference type="Gene3D" id="1.10.443.10">
    <property type="entry name" value="Intergrase catalytic core"/>
    <property type="match status" value="1"/>
</dbReference>
<evidence type="ECO:0000313" key="6">
    <source>
        <dbReference type="Proteomes" id="UP000220828"/>
    </source>
</evidence>
<dbReference type="RefSeq" id="WP_014084779.1">
    <property type="nucleotide sequence ID" value="NZ_CBCSFI010000018.1"/>
</dbReference>
<feature type="domain" description="Tyr recombinase" evidence="4">
    <location>
        <begin position="182"/>
        <end position="350"/>
    </location>
</feature>
<dbReference type="InterPro" id="IPR002104">
    <property type="entry name" value="Integrase_catalytic"/>
</dbReference>
<dbReference type="GO" id="GO:0006310">
    <property type="term" value="P:DNA recombination"/>
    <property type="evidence" value="ECO:0007669"/>
    <property type="project" value="UniProtKB-KW"/>
</dbReference>
<evidence type="ECO:0000256" key="1">
    <source>
        <dbReference type="ARBA" id="ARBA00008857"/>
    </source>
</evidence>
<dbReference type="OrthoDB" id="9806835at2"/>
<dbReference type="InterPro" id="IPR010998">
    <property type="entry name" value="Integrase_recombinase_N"/>
</dbReference>
<dbReference type="InterPro" id="IPR035386">
    <property type="entry name" value="Arm-DNA-bind_5"/>
</dbReference>
<comment type="caution">
    <text evidence="5">The sequence shown here is derived from an EMBL/GenBank/DDBJ whole genome shotgun (WGS) entry which is preliminary data.</text>
</comment>
<dbReference type="InterPro" id="IPR011010">
    <property type="entry name" value="DNA_brk_join_enz"/>
</dbReference>
<dbReference type="InterPro" id="IPR013762">
    <property type="entry name" value="Integrase-like_cat_sf"/>
</dbReference>
<evidence type="ECO:0000313" key="5">
    <source>
        <dbReference type="EMBL" id="PDS22284.1"/>
    </source>
</evidence>
<dbReference type="InterPro" id="IPR050090">
    <property type="entry name" value="Tyrosine_recombinase_XerCD"/>
</dbReference>
<keyword evidence="2" id="KW-0238">DNA-binding</keyword>
<dbReference type="PANTHER" id="PTHR30349:SF64">
    <property type="entry name" value="PROPHAGE INTEGRASE INTD-RELATED"/>
    <property type="match status" value="1"/>
</dbReference>
<dbReference type="Gene3D" id="1.10.150.130">
    <property type="match status" value="1"/>
</dbReference>
<evidence type="ECO:0000259" key="4">
    <source>
        <dbReference type="PROSITE" id="PS51898"/>
    </source>
</evidence>
<dbReference type="InterPro" id="IPR025269">
    <property type="entry name" value="SAM-like_dom"/>
</dbReference>
<organism evidence="5 6">
    <name type="scientific">Flavobacterium branchiophilum</name>
    <dbReference type="NCBI Taxonomy" id="55197"/>
    <lineage>
        <taxon>Bacteria</taxon>
        <taxon>Pseudomonadati</taxon>
        <taxon>Bacteroidota</taxon>
        <taxon>Flavobacteriia</taxon>
        <taxon>Flavobacteriales</taxon>
        <taxon>Flavobacteriaceae</taxon>
        <taxon>Flavobacterium</taxon>
    </lineage>
</organism>
<dbReference type="EMBL" id="PCMW01000104">
    <property type="protein sequence ID" value="PDS22284.1"/>
    <property type="molecule type" value="Genomic_DNA"/>
</dbReference>
<accession>A0A2H3KNA4</accession>
<dbReference type="GO" id="GO:0003677">
    <property type="term" value="F:DNA binding"/>
    <property type="evidence" value="ECO:0007669"/>
    <property type="project" value="UniProtKB-KW"/>
</dbReference>
<gene>
    <name evidence="5" type="ORF">B0A77_13850</name>
</gene>
<dbReference type="Pfam" id="PF00589">
    <property type="entry name" value="Phage_integrase"/>
    <property type="match status" value="1"/>
</dbReference>
<dbReference type="PANTHER" id="PTHR30349">
    <property type="entry name" value="PHAGE INTEGRASE-RELATED"/>
    <property type="match status" value="1"/>
</dbReference>
<dbReference type="PROSITE" id="PS51898">
    <property type="entry name" value="TYR_RECOMBINASE"/>
    <property type="match status" value="1"/>
</dbReference>
<reference evidence="5 6" key="1">
    <citation type="submission" date="2017-09" db="EMBL/GenBank/DDBJ databases">
        <title>Whole genomes of Flavobacteriaceae.</title>
        <authorList>
            <person name="Stine C."/>
            <person name="Li C."/>
            <person name="Tadesse D."/>
        </authorList>
    </citation>
    <scope>NUCLEOTIDE SEQUENCE [LARGE SCALE GENOMIC DNA]</scope>
    <source>
        <strain evidence="5 6">ATCC 35036</strain>
    </source>
</reference>
<evidence type="ECO:0000256" key="3">
    <source>
        <dbReference type="ARBA" id="ARBA00023172"/>
    </source>
</evidence>
<dbReference type="Pfam" id="PF17293">
    <property type="entry name" value="Arm-DNA-bind_5"/>
    <property type="match status" value="1"/>
</dbReference>
<keyword evidence="3" id="KW-0233">DNA recombination</keyword>
<sequence>MTVTLRKRELKDKGRFALYLDIYMDKKQIQENLKLYLESEKGNSTAKQMNKQTLEIAEKIRVERLYQIQNDAFGFKIPEKKYFTYNEYFLELLKERRRTGINQCTWESVYRHLNNYNKSILFTEITERYLEEFKSYLLSKVKINSASSYFNIVKHTIHEAYRRRLMKENPADRVKCIKQVDTHREYLSIDEIKSLIETSCRYEVLKRAFLFSCLTGLRWSDVHNLKWKDIREIDGITHIIFTQRKTKNAEVLPISENATELFSERGDENERVFVGLRYSSYFNTALFTWVTNAGIKKHITFHCARHSNAILLLNNGVDIFTVSKMLGHRELKTTSIYAKVLNQTKIDAVNKLPSFNF</sequence>
<dbReference type="Pfam" id="PF13102">
    <property type="entry name" value="Phage_int_SAM_5"/>
    <property type="match status" value="1"/>
</dbReference>
<evidence type="ECO:0000256" key="2">
    <source>
        <dbReference type="ARBA" id="ARBA00023125"/>
    </source>
</evidence>
<dbReference type="SUPFAM" id="SSF56349">
    <property type="entry name" value="DNA breaking-rejoining enzymes"/>
    <property type="match status" value="1"/>
</dbReference>
<name>A0A2H3KNA4_9FLAO</name>
<proteinExistence type="inferred from homology"/>
<dbReference type="OMA" id="MRYAKIH"/>
<dbReference type="GO" id="GO:0015074">
    <property type="term" value="P:DNA integration"/>
    <property type="evidence" value="ECO:0007669"/>
    <property type="project" value="InterPro"/>
</dbReference>
<comment type="similarity">
    <text evidence="1">Belongs to the 'phage' integrase family.</text>
</comment>
<dbReference type="CDD" id="cd01185">
    <property type="entry name" value="INTN1_C_like"/>
    <property type="match status" value="1"/>
</dbReference>
<dbReference type="AlphaFoldDB" id="A0A2H3KNA4"/>
<protein>
    <submittedName>
        <fullName evidence="5">Recombinase</fullName>
    </submittedName>
</protein>
<dbReference type="Proteomes" id="UP000220828">
    <property type="component" value="Unassembled WGS sequence"/>
</dbReference>